<keyword evidence="4" id="KW-1185">Reference proteome</keyword>
<dbReference type="EMBL" id="AADV02000003">
    <property type="protein sequence ID" value="EAM52013.1"/>
    <property type="molecule type" value="Genomic_DNA"/>
</dbReference>
<comment type="subcellular location">
    <subcellularLocation>
        <location evidence="1">Secreted</location>
    </subcellularLocation>
</comment>
<dbReference type="OrthoDB" id="561150at2"/>
<evidence type="ECO:0000256" key="2">
    <source>
        <dbReference type="ARBA" id="ARBA00022525"/>
    </source>
</evidence>
<evidence type="ECO:0000313" key="3">
    <source>
        <dbReference type="EMBL" id="EAM52013.1"/>
    </source>
</evidence>
<protein>
    <submittedName>
        <fullName evidence="3">Hemolysin-type calcium-binding region</fullName>
    </submittedName>
</protein>
<dbReference type="InterPro" id="IPR018511">
    <property type="entry name" value="Hemolysin-typ_Ca-bd_CS"/>
</dbReference>
<dbReference type="InterPro" id="IPR050557">
    <property type="entry name" value="RTX_toxin/Mannuronan_C5-epim"/>
</dbReference>
<keyword evidence="2" id="KW-0964">Secreted</keyword>
<dbReference type="PANTHER" id="PTHR38340:SF1">
    <property type="entry name" value="S-LAYER PROTEIN"/>
    <property type="match status" value="1"/>
</dbReference>
<name>Q4C6F5_CROWT</name>
<dbReference type="InterPro" id="IPR011049">
    <property type="entry name" value="Serralysin-like_metalloprot_C"/>
</dbReference>
<dbReference type="GO" id="GO:0005576">
    <property type="term" value="C:extracellular region"/>
    <property type="evidence" value="ECO:0007669"/>
    <property type="project" value="UniProtKB-SubCell"/>
</dbReference>
<dbReference type="AlphaFoldDB" id="Q4C6F5"/>
<evidence type="ECO:0000313" key="4">
    <source>
        <dbReference type="Proteomes" id="UP000003922"/>
    </source>
</evidence>
<sequence>MPTYNETNGNDRFNANRTAKNRLRKWRMYGKDGNDILSGGRKNDSLYGGSGNDRLYGVSGNDSLYGGSGDDRLYGGWDHDTLDGGSGDDRLYGGWGRDTLVGGSGNDVLNGGWGHDALMGGTGDDTLIGGFGSDTYIFNSLADGVDTIRHFQGHLSHSFRDKIQVSKAGFGVGSLDQFSFDTDSGSLSFNGQKFANLELVSGGSFSIHNDIVLV</sequence>
<dbReference type="RefSeq" id="WP_007304647.1">
    <property type="nucleotide sequence ID" value="NZ_AADV02000003.1"/>
</dbReference>
<reference evidence="3" key="3">
    <citation type="submission" date="2016-12" db="EMBL/GenBank/DDBJ databases">
        <title>Annotation of the draft genome assembly of Crocosphaera watsonii WH 8501.</title>
        <authorList>
            <consortium name="US DOE Joint Genome Institute (JGI-ORNL)"/>
            <person name="Larimer F."/>
            <person name="Land M."/>
        </authorList>
    </citation>
    <scope>NUCLEOTIDE SEQUENCE</scope>
    <source>
        <strain evidence="3">WH 8501</strain>
    </source>
</reference>
<dbReference type="PRINTS" id="PR00313">
    <property type="entry name" value="CABNDNGRPT"/>
</dbReference>
<dbReference type="GO" id="GO:0005509">
    <property type="term" value="F:calcium ion binding"/>
    <property type="evidence" value="ECO:0007669"/>
    <property type="project" value="InterPro"/>
</dbReference>
<dbReference type="Proteomes" id="UP000003922">
    <property type="component" value="Unassembled WGS sequence"/>
</dbReference>
<accession>Q4C6F5</accession>
<dbReference type="Pfam" id="PF00353">
    <property type="entry name" value="HemolysinCabind"/>
    <property type="match status" value="3"/>
</dbReference>
<dbReference type="SUPFAM" id="SSF51120">
    <property type="entry name" value="beta-Roll"/>
    <property type="match status" value="2"/>
</dbReference>
<organism evidence="3 4">
    <name type="scientific">Crocosphaera watsonii WH 8501</name>
    <dbReference type="NCBI Taxonomy" id="165597"/>
    <lineage>
        <taxon>Bacteria</taxon>
        <taxon>Bacillati</taxon>
        <taxon>Cyanobacteriota</taxon>
        <taxon>Cyanophyceae</taxon>
        <taxon>Oscillatoriophycideae</taxon>
        <taxon>Chroococcales</taxon>
        <taxon>Aphanothecaceae</taxon>
        <taxon>Crocosphaera</taxon>
    </lineage>
</organism>
<evidence type="ECO:0000256" key="1">
    <source>
        <dbReference type="ARBA" id="ARBA00004613"/>
    </source>
</evidence>
<dbReference type="PROSITE" id="PS00330">
    <property type="entry name" value="HEMOLYSIN_CALCIUM"/>
    <property type="match status" value="4"/>
</dbReference>
<dbReference type="PANTHER" id="PTHR38340">
    <property type="entry name" value="S-LAYER PROTEIN"/>
    <property type="match status" value="1"/>
</dbReference>
<dbReference type="KEGG" id="cwa:CwatDRAFT_5044"/>
<dbReference type="Gene3D" id="2.150.10.10">
    <property type="entry name" value="Serralysin-like metalloprotease, C-terminal"/>
    <property type="match status" value="2"/>
</dbReference>
<dbReference type="InterPro" id="IPR001343">
    <property type="entry name" value="Hemolysn_Ca-bd"/>
</dbReference>
<reference evidence="3" key="1">
    <citation type="submission" date="2004-02" db="EMBL/GenBank/DDBJ databases">
        <authorList>
            <consortium name="DOE Joint Genome Institute"/>
        </authorList>
    </citation>
    <scope>NUCLEOTIDE SEQUENCE [LARGE SCALE GENOMIC DNA]</scope>
    <source>
        <strain evidence="3">WH 8501</strain>
    </source>
</reference>
<comment type="caution">
    <text evidence="3">The sequence shown here is derived from an EMBL/GenBank/DDBJ whole genome shotgun (WGS) entry which is preliminary data.</text>
</comment>
<proteinExistence type="predicted"/>
<gene>
    <name evidence="3" type="ORF">CwatDRAFT_5044</name>
</gene>
<reference evidence="3" key="2">
    <citation type="submission" date="2005-06" db="EMBL/GenBank/DDBJ databases">
        <title>Sequencing of the draft genome and assembly of Crocosphaera watsonii WH 8501.</title>
        <authorList>
            <consortium name="US DOE Joint Genome Institute (JGI-PGF)"/>
            <person name="Copeland A."/>
            <person name="Lucas S."/>
            <person name="Lapidus A."/>
            <person name="Barry K."/>
            <person name="Detter C."/>
            <person name="Glavina T."/>
            <person name="Hammon N."/>
            <person name="Israni S."/>
            <person name="Pitluck S."/>
            <person name="Richardson P."/>
        </authorList>
    </citation>
    <scope>NUCLEOTIDE SEQUENCE [LARGE SCALE GENOMIC DNA]</scope>
    <source>
        <strain evidence="3">WH 8501</strain>
    </source>
</reference>